<name>E0NRA6_9BACT</name>
<evidence type="ECO:0000256" key="1">
    <source>
        <dbReference type="ARBA" id="ARBA00004141"/>
    </source>
</evidence>
<dbReference type="InterPro" id="IPR045062">
    <property type="entry name" value="Cyt_c_biogenesis_CcsA/CcmC"/>
</dbReference>
<comment type="subcellular location">
    <subcellularLocation>
        <location evidence="1">Membrane</location>
        <topology evidence="1">Multi-pass membrane protein</topology>
    </subcellularLocation>
</comment>
<protein>
    <submittedName>
        <fullName evidence="9">Cytochrome c assembly protein</fullName>
    </submittedName>
</protein>
<dbReference type="InterPro" id="IPR007816">
    <property type="entry name" value="ResB-like_domain"/>
</dbReference>
<feature type="transmembrane region" description="Helical" evidence="6">
    <location>
        <begin position="36"/>
        <end position="58"/>
    </location>
</feature>
<keyword evidence="2 6" id="KW-0812">Transmembrane</keyword>
<dbReference type="AlphaFoldDB" id="E0NRA6"/>
<keyword evidence="3" id="KW-0201">Cytochrome c-type biogenesis</keyword>
<feature type="transmembrane region" description="Helical" evidence="6">
    <location>
        <begin position="471"/>
        <end position="492"/>
    </location>
</feature>
<feature type="transmembrane region" description="Helical" evidence="6">
    <location>
        <begin position="538"/>
        <end position="558"/>
    </location>
</feature>
<keyword evidence="10" id="KW-1185">Reference proteome</keyword>
<dbReference type="Proteomes" id="UP000004394">
    <property type="component" value="Unassembled WGS sequence"/>
</dbReference>
<dbReference type="PANTHER" id="PTHR30071">
    <property type="entry name" value="HEME EXPORTER PROTEIN C"/>
    <property type="match status" value="1"/>
</dbReference>
<dbReference type="eggNOG" id="COG0755">
    <property type="taxonomic scope" value="Bacteria"/>
</dbReference>
<dbReference type="GO" id="GO:0020037">
    <property type="term" value="F:heme binding"/>
    <property type="evidence" value="ECO:0007669"/>
    <property type="project" value="InterPro"/>
</dbReference>
<evidence type="ECO:0000256" key="4">
    <source>
        <dbReference type="ARBA" id="ARBA00022989"/>
    </source>
</evidence>
<evidence type="ECO:0000259" key="8">
    <source>
        <dbReference type="Pfam" id="PF05140"/>
    </source>
</evidence>
<organism evidence="9 10">
    <name type="scientific">Hoylesella marshii DSM 16973 = JCM 13450</name>
    <dbReference type="NCBI Taxonomy" id="862515"/>
    <lineage>
        <taxon>Bacteria</taxon>
        <taxon>Pseudomonadati</taxon>
        <taxon>Bacteroidota</taxon>
        <taxon>Bacteroidia</taxon>
        <taxon>Bacteroidales</taxon>
        <taxon>Prevotellaceae</taxon>
        <taxon>Hoylesella</taxon>
    </lineage>
</organism>
<feature type="transmembrane region" description="Helical" evidence="6">
    <location>
        <begin position="65"/>
        <end position="86"/>
    </location>
</feature>
<dbReference type="PANTHER" id="PTHR30071:SF1">
    <property type="entry name" value="CYTOCHROME B_B6 PROTEIN-RELATED"/>
    <property type="match status" value="1"/>
</dbReference>
<evidence type="ECO:0000256" key="6">
    <source>
        <dbReference type="SAM" id="Phobius"/>
    </source>
</evidence>
<dbReference type="GO" id="GO:0005886">
    <property type="term" value="C:plasma membrane"/>
    <property type="evidence" value="ECO:0007669"/>
    <property type="project" value="TreeGrafter"/>
</dbReference>
<sequence length="732" mass="82901">MIKRTLILLYILLILTMATATVVEKFMGTDYVSSRIYGAWWFSLLWGILTALGVLYIVRSRMRQWNIVALHLSFVVILAGALLTHLTSFRGTMPLRVGQTTDRYYRTDGETGMPSHRLPFRIRLDGFHVRYHAGTKAAADYESRVTVMDGNDRQPAIVSMNHIMTHRGVRFYQSSYDADMRGSTLAINSDPYGIPVTYTGYALLFFSLIALLMRRDGTFRTLLRHPLLRKGMLVSVLWLCMLDVNATTTFPKDVADRFGHLHILYQDRVCLLQTPARDFTKKLCGKASYKGCTAEQVFTGFIFWGDEWADELLLKVKRGVFKETLQLPDYVSVNALFDRAMGGYRLAAYVEEYYRGAQDDFHRQAVELDEKVKLVMELRQAALLSIFPYTTGGRTLWYTPTEKYPAAIPAADVRYMREVFSTLYADALTGNNAHVAEVLQGLEQFQRRHAGTSLPSIWTDCAERIYNVVPFATLLFVVNLVAGLALLLFFILRLTRRPCKLYVTRWVQRVSVGVLLVSFLSLTLCLALRWIISGTIPMGNGYETMLFVAWLILLAALLCRRMEAVVMFGLILSGFFLLVSHLSLMDPAITPIMPVLHSPLLTVHVGIIMIGYALLSFTFICGLTGLFVPRHAQQLQVLSQLFLYPALAALGSGIFIGAIWANVSWGQYWSWDPKETWALITFMVYGAAVHKQSLPLLARPHAYHIYMTLAFLTILMTYFGVNYFLGGMHAYA</sequence>
<dbReference type="Pfam" id="PF05140">
    <property type="entry name" value="ResB"/>
    <property type="match status" value="1"/>
</dbReference>
<proteinExistence type="predicted"/>
<accession>E0NRA6</accession>
<evidence type="ECO:0000256" key="2">
    <source>
        <dbReference type="ARBA" id="ARBA00022692"/>
    </source>
</evidence>
<dbReference type="EMBL" id="AEEI01000025">
    <property type="protein sequence ID" value="EFM02334.1"/>
    <property type="molecule type" value="Genomic_DNA"/>
</dbReference>
<evidence type="ECO:0000259" key="7">
    <source>
        <dbReference type="Pfam" id="PF01578"/>
    </source>
</evidence>
<evidence type="ECO:0000256" key="3">
    <source>
        <dbReference type="ARBA" id="ARBA00022748"/>
    </source>
</evidence>
<dbReference type="STRING" id="862515.HMPREF0658_0707"/>
<feature type="transmembrane region" description="Helical" evidence="6">
    <location>
        <begin position="605"/>
        <end position="629"/>
    </location>
</feature>
<feature type="domain" description="ResB-like" evidence="8">
    <location>
        <begin position="59"/>
        <end position="179"/>
    </location>
</feature>
<comment type="caution">
    <text evidence="9">The sequence shown here is derived from an EMBL/GenBank/DDBJ whole genome shotgun (WGS) entry which is preliminary data.</text>
</comment>
<dbReference type="HOGENOM" id="CLU_008710_0_0_10"/>
<evidence type="ECO:0000313" key="9">
    <source>
        <dbReference type="EMBL" id="EFM02334.1"/>
    </source>
</evidence>
<dbReference type="InterPro" id="IPR002541">
    <property type="entry name" value="Cyt_c_assembly"/>
</dbReference>
<feature type="transmembrane region" description="Helical" evidence="6">
    <location>
        <begin position="565"/>
        <end position="585"/>
    </location>
</feature>
<feature type="transmembrane region" description="Helical" evidence="6">
    <location>
        <begin position="512"/>
        <end position="532"/>
    </location>
</feature>
<dbReference type="RefSeq" id="WP_006948497.1">
    <property type="nucleotide sequence ID" value="NZ_BAJI01000008.1"/>
</dbReference>
<keyword evidence="5 6" id="KW-0472">Membrane</keyword>
<dbReference type="Pfam" id="PF01578">
    <property type="entry name" value="Cytochrom_C_asm"/>
    <property type="match status" value="1"/>
</dbReference>
<reference evidence="9" key="1">
    <citation type="submission" date="2010-07" db="EMBL/GenBank/DDBJ databases">
        <authorList>
            <person name="Muzny D."/>
            <person name="Qin X."/>
            <person name="Deng J."/>
            <person name="Jiang H."/>
            <person name="Liu Y."/>
            <person name="Qu J."/>
            <person name="Song X.-Z."/>
            <person name="Zhang L."/>
            <person name="Thornton R."/>
            <person name="Coyle M."/>
            <person name="Francisco L."/>
            <person name="Jackson L."/>
            <person name="Javaid M."/>
            <person name="Korchina V."/>
            <person name="Kovar C."/>
            <person name="Mata R."/>
            <person name="Mathew T."/>
            <person name="Ngo R."/>
            <person name="Nguyen L."/>
            <person name="Nguyen N."/>
            <person name="Okwuonu G."/>
            <person name="Ongeri F."/>
            <person name="Pham C."/>
            <person name="Simmons D."/>
            <person name="Wilczek-Boney K."/>
            <person name="Hale W."/>
            <person name="Jakkamsetti A."/>
            <person name="Pham P."/>
            <person name="Ruth R."/>
            <person name="San Lucas F."/>
            <person name="Warren J."/>
            <person name="Zhang J."/>
            <person name="Zhao Z."/>
            <person name="Zhou C."/>
            <person name="Zhu D."/>
            <person name="Lee S."/>
            <person name="Bess C."/>
            <person name="Blankenburg K."/>
            <person name="Forbes L."/>
            <person name="Fu Q."/>
            <person name="Gubbala S."/>
            <person name="Hirani K."/>
            <person name="Jayaseelan J.C."/>
            <person name="Lara F."/>
            <person name="Munidasa M."/>
            <person name="Palculict T."/>
            <person name="Patil S."/>
            <person name="Pu L.-L."/>
            <person name="Saada N."/>
            <person name="Tang L."/>
            <person name="Weissenberger G."/>
            <person name="Zhu Y."/>
            <person name="Hemphill L."/>
            <person name="Shang Y."/>
            <person name="Youmans B."/>
            <person name="Ayvaz T."/>
            <person name="Ross M."/>
            <person name="Santibanez J."/>
            <person name="Aqrawi P."/>
            <person name="Gross S."/>
            <person name="Joshi V."/>
            <person name="Fowler G."/>
            <person name="Nazareth L."/>
            <person name="Reid J."/>
            <person name="Worley K."/>
            <person name="Petrosino J."/>
            <person name="Highlander S."/>
            <person name="Gibbs R."/>
        </authorList>
    </citation>
    <scope>NUCLEOTIDE SEQUENCE [LARGE SCALE GENOMIC DNA]</scope>
    <source>
        <strain evidence="9">DSM 16973</strain>
    </source>
</reference>
<feature type="transmembrane region" description="Helical" evidence="6">
    <location>
        <begin position="232"/>
        <end position="250"/>
    </location>
</feature>
<dbReference type="eggNOG" id="COG1333">
    <property type="taxonomic scope" value="Bacteria"/>
</dbReference>
<gene>
    <name evidence="9" type="primary">ccsA</name>
    <name evidence="9" type="ORF">HMPREF0658_0707</name>
</gene>
<feature type="transmembrane region" description="Helical" evidence="6">
    <location>
        <begin position="703"/>
        <end position="725"/>
    </location>
</feature>
<feature type="transmembrane region" description="Helical" evidence="6">
    <location>
        <begin position="192"/>
        <end position="212"/>
    </location>
</feature>
<evidence type="ECO:0000256" key="5">
    <source>
        <dbReference type="ARBA" id="ARBA00023136"/>
    </source>
</evidence>
<dbReference type="GO" id="GO:0017004">
    <property type="term" value="P:cytochrome complex assembly"/>
    <property type="evidence" value="ECO:0007669"/>
    <property type="project" value="UniProtKB-KW"/>
</dbReference>
<keyword evidence="4 6" id="KW-1133">Transmembrane helix</keyword>
<evidence type="ECO:0000313" key="10">
    <source>
        <dbReference type="Proteomes" id="UP000004394"/>
    </source>
</evidence>
<feature type="domain" description="Cytochrome c assembly protein" evidence="7">
    <location>
        <begin position="539"/>
        <end position="729"/>
    </location>
</feature>
<dbReference type="OrthoDB" id="9814290at2"/>
<feature type="transmembrane region" description="Helical" evidence="6">
    <location>
        <begin position="641"/>
        <end position="661"/>
    </location>
</feature>